<gene>
    <name evidence="1" type="ORF">B0H67DRAFT_684396</name>
</gene>
<protein>
    <submittedName>
        <fullName evidence="1">Uncharacterized protein</fullName>
    </submittedName>
</protein>
<evidence type="ECO:0000313" key="1">
    <source>
        <dbReference type="EMBL" id="KAK0710603.1"/>
    </source>
</evidence>
<dbReference type="Proteomes" id="UP001172102">
    <property type="component" value="Unassembled WGS sequence"/>
</dbReference>
<comment type="caution">
    <text evidence="1">The sequence shown here is derived from an EMBL/GenBank/DDBJ whole genome shotgun (WGS) entry which is preliminary data.</text>
</comment>
<accession>A0AA40A787</accession>
<name>A0AA40A787_9PEZI</name>
<reference evidence="1" key="1">
    <citation type="submission" date="2023-06" db="EMBL/GenBank/DDBJ databases">
        <title>Genome-scale phylogeny and comparative genomics of the fungal order Sordariales.</title>
        <authorList>
            <consortium name="Lawrence Berkeley National Laboratory"/>
            <person name="Hensen N."/>
            <person name="Bonometti L."/>
            <person name="Westerberg I."/>
            <person name="Brannstrom I.O."/>
            <person name="Guillou S."/>
            <person name="Cros-Aarteil S."/>
            <person name="Calhoun S."/>
            <person name="Haridas S."/>
            <person name="Kuo A."/>
            <person name="Mondo S."/>
            <person name="Pangilinan J."/>
            <person name="Riley R."/>
            <person name="Labutti K."/>
            <person name="Andreopoulos B."/>
            <person name="Lipzen A."/>
            <person name="Chen C."/>
            <person name="Yanf M."/>
            <person name="Daum C."/>
            <person name="Ng V."/>
            <person name="Clum A."/>
            <person name="Steindorff A."/>
            <person name="Ohm R."/>
            <person name="Martin F."/>
            <person name="Silar P."/>
            <person name="Natvig D."/>
            <person name="Lalanne C."/>
            <person name="Gautier V."/>
            <person name="Ament-Velasquez S.L."/>
            <person name="Kruys A."/>
            <person name="Hutchinson M.I."/>
            <person name="Powell A.J."/>
            <person name="Barry K."/>
            <person name="Miller A.N."/>
            <person name="Grigoriev I.V."/>
            <person name="Debuchy R."/>
            <person name="Gladieux P."/>
            <person name="Thoren M.H."/>
            <person name="Johannesson H."/>
        </authorList>
    </citation>
    <scope>NUCLEOTIDE SEQUENCE</scope>
    <source>
        <strain evidence="1">SMH4607-1</strain>
    </source>
</reference>
<sequence>MAADAQQSASFYGRWHELGQARENLVKEAEAMYWTGLKLELAAAANSLHAMLSQDPPLEELTEGSSSFITLSKRLSVRMQPYVEAWCSYYPPQYMLSSFTSPEPAVDESLGPFGDTDNPDAASDACNMVLQKSLLGDGEFRGARGHQDKPIEYRLARMVLSGL</sequence>
<dbReference type="EMBL" id="JAUKUA010000005">
    <property type="protein sequence ID" value="KAK0710603.1"/>
    <property type="molecule type" value="Genomic_DNA"/>
</dbReference>
<feature type="non-terminal residue" evidence="1">
    <location>
        <position position="163"/>
    </location>
</feature>
<dbReference type="AlphaFoldDB" id="A0AA40A787"/>
<proteinExistence type="predicted"/>
<organism evidence="1 2">
    <name type="scientific">Lasiosphaeris hirsuta</name>
    <dbReference type="NCBI Taxonomy" id="260670"/>
    <lineage>
        <taxon>Eukaryota</taxon>
        <taxon>Fungi</taxon>
        <taxon>Dikarya</taxon>
        <taxon>Ascomycota</taxon>
        <taxon>Pezizomycotina</taxon>
        <taxon>Sordariomycetes</taxon>
        <taxon>Sordariomycetidae</taxon>
        <taxon>Sordariales</taxon>
        <taxon>Lasiosphaeriaceae</taxon>
        <taxon>Lasiosphaeris</taxon>
    </lineage>
</organism>
<keyword evidence="2" id="KW-1185">Reference proteome</keyword>
<evidence type="ECO:0000313" key="2">
    <source>
        <dbReference type="Proteomes" id="UP001172102"/>
    </source>
</evidence>